<protein>
    <submittedName>
        <fullName evidence="1">Uncharacterized protein</fullName>
    </submittedName>
</protein>
<organism evidence="1">
    <name type="scientific">Pithovirus LCPAC102</name>
    <dbReference type="NCBI Taxonomy" id="2506587"/>
    <lineage>
        <taxon>Viruses</taxon>
        <taxon>Pithoviruses</taxon>
    </lineage>
</organism>
<name>A0A481Z423_9VIRU</name>
<proteinExistence type="predicted"/>
<sequence length="400" mass="46059">MEKIINKLTIYSSFAQINEIIKLNSTKDTLLDLENGIIASSLILQNINNIVEPVYIKSKKYVTVHVHDKVYSGILKSMNDDNISIVNNNIITIIRNYNYIKYNNNDNCLVLSNSNIYNLTYLTDSIYWTPQYIIYISNKIDATESITILLQANIHIKNKEYIDKNYEIELISNHDSTNTILNKNNNIQYSSSQNNTYDHILTENNYKNYLIQVDILGNNNIITLSSNAINSIKYYLHIIGQEKTEYGYMFKSIDYMPPGNVIINTYDNKYLGSTKLVSSVENELNELLIGGSKLVKVKSILSSINKEITNNENDITKNEMNEDESNVNTVTNNTVISVYNEIINNTNMKILLILRLYTENKKLISTTSDIGIEVKDTYIDYHINIEKQKLTFNIDAIFEY</sequence>
<dbReference type="EMBL" id="MK500469">
    <property type="protein sequence ID" value="QBK90204.1"/>
    <property type="molecule type" value="Genomic_DNA"/>
</dbReference>
<reference evidence="1" key="1">
    <citation type="journal article" date="2019" name="MBio">
        <title>Virus Genomes from Deep Sea Sediments Expand the Ocean Megavirome and Support Independent Origins of Viral Gigantism.</title>
        <authorList>
            <person name="Backstrom D."/>
            <person name="Yutin N."/>
            <person name="Jorgensen S.L."/>
            <person name="Dharamshi J."/>
            <person name="Homa F."/>
            <person name="Zaremba-Niedwiedzka K."/>
            <person name="Spang A."/>
            <person name="Wolf Y.I."/>
            <person name="Koonin E.V."/>
            <person name="Ettema T.J."/>
        </authorList>
    </citation>
    <scope>NUCLEOTIDE SEQUENCE</scope>
</reference>
<accession>A0A481Z423</accession>
<evidence type="ECO:0000313" key="1">
    <source>
        <dbReference type="EMBL" id="QBK90204.1"/>
    </source>
</evidence>
<gene>
    <name evidence="1" type="ORF">LCPAC102_01170</name>
</gene>